<dbReference type="EMBL" id="FNQY01000007">
    <property type="protein sequence ID" value="SEA06945.1"/>
    <property type="molecule type" value="Genomic_DNA"/>
</dbReference>
<dbReference type="OrthoDB" id="9761451at2"/>
<evidence type="ECO:0000256" key="1">
    <source>
        <dbReference type="ARBA" id="ARBA00009186"/>
    </source>
</evidence>
<sequence length="822" mass="91882">MTYTGEHLFPGQLGHFASVVSLVVSLIATFAFFKANRALIETEKKSWLKMARVAFFIEAAAVVTTIGCLYYILSNNLFEYYYAWSHSDKTLQTEYIFSCLWEGQEGSFLLWTFWHCLLGIIVIRKGGKWEAPVMTVVSFAQFCLATMIIGVYVFGLKIGSDPFLLMRQKGILDNAPVFIDQATGLFKQDYLKYLKDGQGLNATLQNYWMVIHPPILFLGFASTIVPFAYCFSGLMNKDHSWTKPALSWAAFSGGILSLGIMMGGAWAYESLNFGGYWAWDPVENASMVPWLIMVAGLHCNLVYNHSKYSLRTTYIFYILSFSFVLYSTFLTRSGILGDTSVHAFTGADMSAQLISFILVFFLPAMYLFFKNKNTMPTVKKEEELYSREFWMFIGSLVLFLSALMIIGQTSMPVFNKIFGTKIAQPEDPKFAYNKIQIFIAFVVGILTAITQFFKYKKSTGKQLAKSLTIPTVIALALTIIFCLIFKLDYYTHGAGFLVAIYLATFSALYAIVGNFSYIVAVLGGKIKTAGASVAHIGFGLLLFGVLISSSKELILSHNTTGIALFEKTDTEDPAENITLFKGVPIDMGKYMVTFMGDSMNTRDKQRVFTIHFKGKTNGEEFTLHPYWLKNNRQQEGYGATPDSKHYWNKDIYTYVSSWQQEGTDTTTFRPAELAVGDTTFYSNGMIVLNKVNVTQSATKMGSDSSMEMGLDMTVITKDGSKFPATPKVLIDKDKASVIADTVLAQGLVIRFNKVLNDKDGKLEIGVKESNSLNDSLTLKVIEFPLIGAVWLGVIVMVIGFFMSVFQGYRKLKQTKAAKQSVS</sequence>
<feature type="transmembrane region" description="Helical" evidence="3">
    <location>
        <begin position="783"/>
        <end position="805"/>
    </location>
</feature>
<feature type="transmembrane region" description="Helical" evidence="3">
    <location>
        <begin position="315"/>
        <end position="337"/>
    </location>
</feature>
<feature type="transmembrane region" description="Helical" evidence="3">
    <location>
        <begin position="12"/>
        <end position="33"/>
    </location>
</feature>
<dbReference type="InterPro" id="IPR002541">
    <property type="entry name" value="Cyt_c_assembly"/>
</dbReference>
<evidence type="ECO:0000313" key="6">
    <source>
        <dbReference type="EMBL" id="SEA06945.1"/>
    </source>
</evidence>
<feature type="transmembrane region" description="Helical" evidence="3">
    <location>
        <begin position="108"/>
        <end position="124"/>
    </location>
</feature>
<dbReference type="InterPro" id="IPR036259">
    <property type="entry name" value="MFS_trans_sf"/>
</dbReference>
<name>A0A1H3Y5L1_9BACT</name>
<dbReference type="Proteomes" id="UP000199041">
    <property type="component" value="Unassembled WGS sequence"/>
</dbReference>
<keyword evidence="7" id="KW-1185">Reference proteome</keyword>
<organism evidence="6 7">
    <name type="scientific">Arachidicoccus rhizosphaerae</name>
    <dbReference type="NCBI Taxonomy" id="551991"/>
    <lineage>
        <taxon>Bacteria</taxon>
        <taxon>Pseudomonadati</taxon>
        <taxon>Bacteroidota</taxon>
        <taxon>Chitinophagia</taxon>
        <taxon>Chitinophagales</taxon>
        <taxon>Chitinophagaceae</taxon>
        <taxon>Arachidicoccus</taxon>
    </lineage>
</organism>
<feature type="transmembrane region" description="Helical" evidence="3">
    <location>
        <begin position="435"/>
        <end position="455"/>
    </location>
</feature>
<reference evidence="6 7" key="1">
    <citation type="submission" date="2016-10" db="EMBL/GenBank/DDBJ databases">
        <authorList>
            <person name="de Groot N.N."/>
        </authorList>
    </citation>
    <scope>NUCLEOTIDE SEQUENCE [LARGE SCALE GENOMIC DNA]</scope>
    <source>
        <strain evidence="6 7">Vu-144</strain>
    </source>
</reference>
<feature type="transmembrane region" description="Helical" evidence="3">
    <location>
        <begin position="529"/>
        <end position="547"/>
    </location>
</feature>
<dbReference type="GO" id="GO:0017004">
    <property type="term" value="P:cytochrome complex assembly"/>
    <property type="evidence" value="ECO:0007669"/>
    <property type="project" value="UniProtKB-KW"/>
</dbReference>
<dbReference type="STRING" id="551991.SAMN05192529_107120"/>
<feature type="transmembrane region" description="Helical" evidence="3">
    <location>
        <begin position="499"/>
        <end position="522"/>
    </location>
</feature>
<dbReference type="SUPFAM" id="SSF103473">
    <property type="entry name" value="MFS general substrate transporter"/>
    <property type="match status" value="1"/>
</dbReference>
<proteinExistence type="inferred from homology"/>
<dbReference type="Pfam" id="PF16327">
    <property type="entry name" value="CcmF_C"/>
    <property type="match status" value="1"/>
</dbReference>
<gene>
    <name evidence="6" type="ORF">SAMN05192529_107120</name>
</gene>
<evidence type="ECO:0000259" key="4">
    <source>
        <dbReference type="Pfam" id="PF01578"/>
    </source>
</evidence>
<keyword evidence="2" id="KW-0201">Cytochrome c-type biogenesis</keyword>
<evidence type="ECO:0000256" key="3">
    <source>
        <dbReference type="SAM" id="Phobius"/>
    </source>
</evidence>
<feature type="transmembrane region" description="Helical" evidence="3">
    <location>
        <begin position="53"/>
        <end position="73"/>
    </location>
</feature>
<dbReference type="InterPro" id="IPR003567">
    <property type="entry name" value="Cyt_c_biogenesis"/>
</dbReference>
<feature type="domain" description="Cytochrome c-type biogenesis protein CcmF C-terminal" evidence="5">
    <location>
        <begin position="358"/>
        <end position="550"/>
    </location>
</feature>
<feature type="transmembrane region" description="Helical" evidence="3">
    <location>
        <begin position="389"/>
        <end position="407"/>
    </location>
</feature>
<dbReference type="RefSeq" id="WP_091396234.1">
    <property type="nucleotide sequence ID" value="NZ_FNQY01000007.1"/>
</dbReference>
<keyword evidence="3" id="KW-0812">Transmembrane</keyword>
<dbReference type="GO" id="GO:0020037">
    <property type="term" value="F:heme binding"/>
    <property type="evidence" value="ECO:0007669"/>
    <property type="project" value="InterPro"/>
</dbReference>
<feature type="domain" description="Cytochrome c assembly protein" evidence="4">
    <location>
        <begin position="105"/>
        <end position="333"/>
    </location>
</feature>
<feature type="transmembrane region" description="Helical" evidence="3">
    <location>
        <begin position="246"/>
        <end position="267"/>
    </location>
</feature>
<feature type="transmembrane region" description="Helical" evidence="3">
    <location>
        <begin position="136"/>
        <end position="156"/>
    </location>
</feature>
<keyword evidence="3" id="KW-0472">Membrane</keyword>
<dbReference type="AlphaFoldDB" id="A0A1H3Y5L1"/>
<evidence type="ECO:0000313" key="7">
    <source>
        <dbReference type="Proteomes" id="UP000199041"/>
    </source>
</evidence>
<comment type="similarity">
    <text evidence="1">Belongs to the CcmF/CycK/Ccl1/NrfE/CcsA family.</text>
</comment>
<dbReference type="GO" id="GO:0016020">
    <property type="term" value="C:membrane"/>
    <property type="evidence" value="ECO:0007669"/>
    <property type="project" value="InterPro"/>
</dbReference>
<feature type="transmembrane region" description="Helical" evidence="3">
    <location>
        <begin position="215"/>
        <end position="234"/>
    </location>
</feature>
<feature type="transmembrane region" description="Helical" evidence="3">
    <location>
        <begin position="467"/>
        <end position="487"/>
    </location>
</feature>
<protein>
    <submittedName>
        <fullName evidence="6">Cytochrome c-type biogenesis protein CcmF</fullName>
    </submittedName>
</protein>
<feature type="transmembrane region" description="Helical" evidence="3">
    <location>
        <begin position="349"/>
        <end position="369"/>
    </location>
</feature>
<keyword evidence="3" id="KW-1133">Transmembrane helix</keyword>
<evidence type="ECO:0000259" key="5">
    <source>
        <dbReference type="Pfam" id="PF16327"/>
    </source>
</evidence>
<dbReference type="Pfam" id="PF01578">
    <property type="entry name" value="Cytochrom_C_asm"/>
    <property type="match status" value="1"/>
</dbReference>
<dbReference type="GO" id="GO:0015232">
    <property type="term" value="F:heme transmembrane transporter activity"/>
    <property type="evidence" value="ECO:0007669"/>
    <property type="project" value="InterPro"/>
</dbReference>
<feature type="transmembrane region" description="Helical" evidence="3">
    <location>
        <begin position="287"/>
        <end position="303"/>
    </location>
</feature>
<dbReference type="InterPro" id="IPR032523">
    <property type="entry name" value="CcmF_C"/>
</dbReference>
<accession>A0A1H3Y5L1</accession>
<dbReference type="PANTHER" id="PTHR43653">
    <property type="entry name" value="CYTOCHROME C ASSEMBLY PROTEIN-RELATED"/>
    <property type="match status" value="1"/>
</dbReference>
<dbReference type="PANTHER" id="PTHR43653:SF1">
    <property type="entry name" value="CYTOCHROME C-TYPE BIOGENESIS PROTEIN CCMF"/>
    <property type="match status" value="1"/>
</dbReference>
<dbReference type="PRINTS" id="PR01410">
    <property type="entry name" value="CCBIOGENESIS"/>
</dbReference>
<evidence type="ECO:0000256" key="2">
    <source>
        <dbReference type="ARBA" id="ARBA00022748"/>
    </source>
</evidence>